<accession>A0A8I5YJJ5</accession>
<keyword evidence="1" id="KW-0812">Transmembrane</keyword>
<protein>
    <submittedName>
        <fullName evidence="2">Uncharacterized protein</fullName>
    </submittedName>
</protein>
<evidence type="ECO:0000313" key="2">
    <source>
        <dbReference type="Ensembl" id="ENSPPYP00000025964.1"/>
    </source>
</evidence>
<reference evidence="2" key="2">
    <citation type="submission" date="2025-08" db="UniProtKB">
        <authorList>
            <consortium name="Ensembl"/>
        </authorList>
    </citation>
    <scope>IDENTIFICATION</scope>
</reference>
<dbReference type="AlphaFoldDB" id="A0A8I5YJJ5"/>
<reference evidence="2 3" key="1">
    <citation type="submission" date="2008-02" db="EMBL/GenBank/DDBJ databases">
        <title>A 6x draft sequence assembly of the Pongo pygmaeus abelii genome.</title>
        <authorList>
            <person name="Wilson R.K."/>
            <person name="Mardis E."/>
        </authorList>
    </citation>
    <scope>NUCLEOTIDE SEQUENCE [LARGE SCALE GENOMIC DNA]</scope>
</reference>
<dbReference type="Proteomes" id="UP000001595">
    <property type="component" value="Chromosome 17"/>
</dbReference>
<reference evidence="2" key="3">
    <citation type="submission" date="2025-09" db="UniProtKB">
        <authorList>
            <consortium name="Ensembl"/>
        </authorList>
    </citation>
    <scope>IDENTIFICATION</scope>
</reference>
<dbReference type="GeneTree" id="ENSGT01050000248426"/>
<keyword evidence="1" id="KW-1133">Transmembrane helix</keyword>
<evidence type="ECO:0000256" key="1">
    <source>
        <dbReference type="SAM" id="Phobius"/>
    </source>
</evidence>
<keyword evidence="3" id="KW-1185">Reference proteome</keyword>
<name>A0A8I5YJJ5_PONAB</name>
<sequence>RRLGRDSKAALDSFDSRRRCLNVSIIIVSFSLNSSPPPPSPIVFPRFPSSSLRSPFFSQHSSLLARLSAFFFPLPTSFPASSSSLPPIFFPSSSLSPRSSSPLSPPFFFSPTRPLPFSLPTLFFPSPPFHRLLPHLLPFPSPLLPDPSPFRTSSHLLLPSSLLPSFFPTAIFLHPLLPSPYCLLPAPSSPPQFFPPSPPFSSPQSLCFLAARVPVAAASPSISFSPPARFQSPPSRLFPQQRLSVAIFFPLSSLPLLIVFFPSLFFSTIFFPSPPFSSRFHLPTTQQRLPAAFFFSRTLFSPLPLPTVFAPDRLLAHPLLALSHCLSPRSSPRMRAPVSPRPVCLCAQAAP</sequence>
<dbReference type="OMA" id="SFCFRPG"/>
<evidence type="ECO:0000313" key="3">
    <source>
        <dbReference type="Proteomes" id="UP000001595"/>
    </source>
</evidence>
<organism evidence="2 3">
    <name type="scientific">Pongo abelii</name>
    <name type="common">Sumatran orangutan</name>
    <name type="synonym">Pongo pygmaeus abelii</name>
    <dbReference type="NCBI Taxonomy" id="9601"/>
    <lineage>
        <taxon>Eukaryota</taxon>
        <taxon>Metazoa</taxon>
        <taxon>Chordata</taxon>
        <taxon>Craniata</taxon>
        <taxon>Vertebrata</taxon>
        <taxon>Euteleostomi</taxon>
        <taxon>Mammalia</taxon>
        <taxon>Eutheria</taxon>
        <taxon>Euarchontoglires</taxon>
        <taxon>Primates</taxon>
        <taxon>Haplorrhini</taxon>
        <taxon>Catarrhini</taxon>
        <taxon>Hominidae</taxon>
        <taxon>Pongo</taxon>
    </lineage>
</organism>
<keyword evidence="1" id="KW-0472">Membrane</keyword>
<dbReference type="Ensembl" id="ENSPPYT00000052463.1">
    <property type="protein sequence ID" value="ENSPPYP00000025964.1"/>
    <property type="gene ID" value="ENSPPYG00000035136.1"/>
</dbReference>
<feature type="transmembrane region" description="Helical" evidence="1">
    <location>
        <begin position="245"/>
        <end position="271"/>
    </location>
</feature>
<proteinExistence type="predicted"/>